<dbReference type="VEuPathDB" id="VectorBase:GAUT044660"/>
<sequence length="299" mass="30953">MKGKTQIVTKYHIADEVSSISGPMTALHLPGVTAASVKKLFANLSPPLPAPISPRPSPPSASEDEPRDKTARISPGSTSSLRCTRLPILSSPSSFFSAPPPSPPSVLASFASYSLKSSSSMASIASQSITSSCASPSPSAAAAAAAAAASVVDGSTAIDCDVSVIDVFVATFVDEDVVVVVVVVVVRFVVCMIVPSTSFCSIRVRPRLAACSACRPCCSPTGPWRSAAAWPFIMEPGPPCDNATFVCGSDPVMVASSSYGMREPVFERKCFKNPRLMPPSSPPIPCIPAEPAVKLLAPK</sequence>
<keyword evidence="4" id="KW-1185">Reference proteome</keyword>
<keyword evidence="2" id="KW-1133">Transmembrane helix</keyword>
<organism evidence="3 4">
    <name type="scientific">Glossina austeni</name>
    <name type="common">Savannah tsetse fly</name>
    <dbReference type="NCBI Taxonomy" id="7395"/>
    <lineage>
        <taxon>Eukaryota</taxon>
        <taxon>Metazoa</taxon>
        <taxon>Ecdysozoa</taxon>
        <taxon>Arthropoda</taxon>
        <taxon>Hexapoda</taxon>
        <taxon>Insecta</taxon>
        <taxon>Pterygota</taxon>
        <taxon>Neoptera</taxon>
        <taxon>Endopterygota</taxon>
        <taxon>Diptera</taxon>
        <taxon>Brachycera</taxon>
        <taxon>Muscomorpha</taxon>
        <taxon>Hippoboscoidea</taxon>
        <taxon>Glossinidae</taxon>
        <taxon>Glossina</taxon>
    </lineage>
</organism>
<evidence type="ECO:0000313" key="3">
    <source>
        <dbReference type="EnsemblMetazoa" id="GAUT044660-PA"/>
    </source>
</evidence>
<keyword evidence="2" id="KW-0472">Membrane</keyword>
<proteinExistence type="predicted"/>
<feature type="compositionally biased region" description="Pro residues" evidence="1">
    <location>
        <begin position="47"/>
        <end position="59"/>
    </location>
</feature>
<evidence type="ECO:0000256" key="1">
    <source>
        <dbReference type="SAM" id="MobiDB-lite"/>
    </source>
</evidence>
<evidence type="ECO:0000313" key="4">
    <source>
        <dbReference type="Proteomes" id="UP000078200"/>
    </source>
</evidence>
<dbReference type="AlphaFoldDB" id="A0A1A9VQU2"/>
<dbReference type="Proteomes" id="UP000078200">
    <property type="component" value="Unassembled WGS sequence"/>
</dbReference>
<feature type="transmembrane region" description="Helical" evidence="2">
    <location>
        <begin position="177"/>
        <end position="197"/>
    </location>
</feature>
<protein>
    <submittedName>
        <fullName evidence="3">Uncharacterized protein</fullName>
    </submittedName>
</protein>
<dbReference type="EnsemblMetazoa" id="GAUT044660-RA">
    <property type="protein sequence ID" value="GAUT044660-PA"/>
    <property type="gene ID" value="GAUT044660"/>
</dbReference>
<evidence type="ECO:0000256" key="2">
    <source>
        <dbReference type="SAM" id="Phobius"/>
    </source>
</evidence>
<feature type="region of interest" description="Disordered" evidence="1">
    <location>
        <begin position="47"/>
        <end position="83"/>
    </location>
</feature>
<reference evidence="3" key="1">
    <citation type="submission" date="2020-05" db="UniProtKB">
        <authorList>
            <consortium name="EnsemblMetazoa"/>
        </authorList>
    </citation>
    <scope>IDENTIFICATION</scope>
    <source>
        <strain evidence="3">TTRI</strain>
    </source>
</reference>
<keyword evidence="2" id="KW-0812">Transmembrane</keyword>
<accession>A0A1A9VQU2</accession>
<name>A0A1A9VQU2_GLOAU</name>